<evidence type="ECO:0000256" key="3">
    <source>
        <dbReference type="ARBA" id="ARBA00022448"/>
    </source>
</evidence>
<comment type="function">
    <text evidence="10">Part of the binding-protein-dependent transport system for molybdenum; probably responsible for the translocation of the substrate across the membrane.</text>
</comment>
<dbReference type="InterPro" id="IPR035906">
    <property type="entry name" value="MetI-like_sf"/>
</dbReference>
<dbReference type="RefSeq" id="WP_127192413.1">
    <property type="nucleotide sequence ID" value="NZ_RZNY01000009.1"/>
</dbReference>
<dbReference type="Proteomes" id="UP000279446">
    <property type="component" value="Unassembled WGS sequence"/>
</dbReference>
<dbReference type="CDD" id="cd06261">
    <property type="entry name" value="TM_PBP2"/>
    <property type="match status" value="1"/>
</dbReference>
<evidence type="ECO:0000256" key="2">
    <source>
        <dbReference type="ARBA" id="ARBA00007069"/>
    </source>
</evidence>
<evidence type="ECO:0000256" key="6">
    <source>
        <dbReference type="ARBA" id="ARBA00022692"/>
    </source>
</evidence>
<comment type="caution">
    <text evidence="12">The sequence shown here is derived from an EMBL/GenBank/DDBJ whole genome shotgun (WGS) entry which is preliminary data.</text>
</comment>
<evidence type="ECO:0000256" key="1">
    <source>
        <dbReference type="ARBA" id="ARBA00004651"/>
    </source>
</evidence>
<accession>A0A433Y923</accession>
<keyword evidence="5 10" id="KW-0500">Molybdenum</keyword>
<feature type="transmembrane region" description="Helical" evidence="9">
    <location>
        <begin position="88"/>
        <end position="107"/>
    </location>
</feature>
<dbReference type="OrthoDB" id="9795403at2"/>
<protein>
    <recommendedName>
        <fullName evidence="10">Molybdenum transport system permease</fullName>
    </recommendedName>
</protein>
<dbReference type="AlphaFoldDB" id="A0A433Y923"/>
<gene>
    <name evidence="12" type="primary">modB</name>
    <name evidence="12" type="ORF">EJP82_12590</name>
</gene>
<proteinExistence type="inferred from homology"/>
<keyword evidence="7 9" id="KW-1133">Transmembrane helix</keyword>
<keyword evidence="3 9" id="KW-0813">Transport</keyword>
<feature type="transmembrane region" description="Helical" evidence="9">
    <location>
        <begin position="196"/>
        <end position="214"/>
    </location>
</feature>
<organism evidence="12 13">
    <name type="scientific">Paenibacillus anaericanus</name>
    <dbReference type="NCBI Taxonomy" id="170367"/>
    <lineage>
        <taxon>Bacteria</taxon>
        <taxon>Bacillati</taxon>
        <taxon>Bacillota</taxon>
        <taxon>Bacilli</taxon>
        <taxon>Bacillales</taxon>
        <taxon>Paenibacillaceae</taxon>
        <taxon>Paenibacillus</taxon>
    </lineage>
</organism>
<keyword evidence="4 10" id="KW-1003">Cell membrane</keyword>
<reference evidence="12 13" key="1">
    <citation type="submission" date="2018-12" db="EMBL/GenBank/DDBJ databases">
        <authorList>
            <person name="Sun L."/>
            <person name="Chen Z."/>
        </authorList>
    </citation>
    <scope>NUCLEOTIDE SEQUENCE [LARGE SCALE GENOMIC DNA]</scope>
    <source>
        <strain evidence="12 13">DSM 15890</strain>
    </source>
</reference>
<dbReference type="InterPro" id="IPR000515">
    <property type="entry name" value="MetI-like"/>
</dbReference>
<dbReference type="GO" id="GO:0015098">
    <property type="term" value="F:molybdate ion transmembrane transporter activity"/>
    <property type="evidence" value="ECO:0007669"/>
    <property type="project" value="UniProtKB-UniRule"/>
</dbReference>
<feature type="domain" description="ABC transmembrane type-1" evidence="11">
    <location>
        <begin position="10"/>
        <end position="214"/>
    </location>
</feature>
<dbReference type="InterPro" id="IPR049783">
    <property type="entry name" value="ABC_perm_TupB-like"/>
</dbReference>
<dbReference type="PROSITE" id="PS50928">
    <property type="entry name" value="ABC_TM1"/>
    <property type="match status" value="1"/>
</dbReference>
<dbReference type="InterPro" id="IPR011867">
    <property type="entry name" value="ModB_ABC"/>
</dbReference>
<feature type="transmembrane region" description="Helical" evidence="9">
    <location>
        <begin position="6"/>
        <end position="32"/>
    </location>
</feature>
<sequence>MYPNEFWSPVVLSLKVSSLAGLIAFILAGYVAWKMTGRRFRGKLVIETLIMLPMVLPPTVVGFLLLVAFGRRGVIGRLFEQMSGLPIVFTWGAAVIAASVVAFPLAYQSAKAGFASIDRDLAAAGRSMGASEWQLLLWVIIPLARRALITGFVLAFTRALGEFGATLMLAGNIPGRTQTLPTAIYMAVESGDMKLAWVWAGLMVLISFGLLAFFGPRSEQDEV</sequence>
<comment type="similarity">
    <text evidence="2 10">Belongs to the binding-protein-dependent transport system permease family. CysTW subfamily.</text>
</comment>
<feature type="transmembrane region" description="Helical" evidence="9">
    <location>
        <begin position="135"/>
        <end position="156"/>
    </location>
</feature>
<dbReference type="NCBIfam" id="TIGR02141">
    <property type="entry name" value="modB_ABC"/>
    <property type="match status" value="1"/>
</dbReference>
<dbReference type="Gene3D" id="1.10.3720.10">
    <property type="entry name" value="MetI-like"/>
    <property type="match status" value="1"/>
</dbReference>
<keyword evidence="6 9" id="KW-0812">Transmembrane</keyword>
<comment type="subcellular location">
    <subcellularLocation>
        <location evidence="1 9">Cell membrane</location>
        <topology evidence="1 9">Multi-pass membrane protein</topology>
    </subcellularLocation>
</comment>
<keyword evidence="13" id="KW-1185">Reference proteome</keyword>
<evidence type="ECO:0000256" key="7">
    <source>
        <dbReference type="ARBA" id="ARBA00022989"/>
    </source>
</evidence>
<name>A0A433Y923_9BACL</name>
<dbReference type="Pfam" id="PF00528">
    <property type="entry name" value="BPD_transp_1"/>
    <property type="match status" value="1"/>
</dbReference>
<evidence type="ECO:0000256" key="5">
    <source>
        <dbReference type="ARBA" id="ARBA00022505"/>
    </source>
</evidence>
<dbReference type="PANTHER" id="PTHR30183">
    <property type="entry name" value="MOLYBDENUM TRANSPORT SYSTEM PERMEASE PROTEIN MODB"/>
    <property type="match status" value="1"/>
</dbReference>
<dbReference type="NCBIfam" id="NF038017">
    <property type="entry name" value="ABC_perm1"/>
    <property type="match status" value="1"/>
</dbReference>
<evidence type="ECO:0000256" key="9">
    <source>
        <dbReference type="RuleBase" id="RU363032"/>
    </source>
</evidence>
<evidence type="ECO:0000313" key="12">
    <source>
        <dbReference type="EMBL" id="RUT46309.1"/>
    </source>
</evidence>
<evidence type="ECO:0000313" key="13">
    <source>
        <dbReference type="Proteomes" id="UP000279446"/>
    </source>
</evidence>
<evidence type="ECO:0000259" key="11">
    <source>
        <dbReference type="PROSITE" id="PS50928"/>
    </source>
</evidence>
<evidence type="ECO:0000256" key="10">
    <source>
        <dbReference type="RuleBase" id="RU365097"/>
    </source>
</evidence>
<evidence type="ECO:0000256" key="4">
    <source>
        <dbReference type="ARBA" id="ARBA00022475"/>
    </source>
</evidence>
<dbReference type="EMBL" id="RZNY01000009">
    <property type="protein sequence ID" value="RUT46309.1"/>
    <property type="molecule type" value="Genomic_DNA"/>
</dbReference>
<feature type="transmembrane region" description="Helical" evidence="9">
    <location>
        <begin position="44"/>
        <end position="68"/>
    </location>
</feature>
<dbReference type="GO" id="GO:0005886">
    <property type="term" value="C:plasma membrane"/>
    <property type="evidence" value="ECO:0007669"/>
    <property type="project" value="UniProtKB-SubCell"/>
</dbReference>
<dbReference type="PANTHER" id="PTHR30183:SF3">
    <property type="entry name" value="MOLYBDENUM TRANSPORT SYSTEM PERMEASE PROTEIN MODB"/>
    <property type="match status" value="1"/>
</dbReference>
<keyword evidence="8 9" id="KW-0472">Membrane</keyword>
<dbReference type="SUPFAM" id="SSF161098">
    <property type="entry name" value="MetI-like"/>
    <property type="match status" value="1"/>
</dbReference>
<evidence type="ECO:0000256" key="8">
    <source>
        <dbReference type="ARBA" id="ARBA00023136"/>
    </source>
</evidence>